<dbReference type="InterPro" id="IPR002123">
    <property type="entry name" value="Plipid/glycerol_acylTrfase"/>
</dbReference>
<comment type="pathway">
    <text evidence="1">Lipid metabolism.</text>
</comment>
<dbReference type="GO" id="GO:0006654">
    <property type="term" value="P:phosphatidic acid biosynthetic process"/>
    <property type="evidence" value="ECO:0007669"/>
    <property type="project" value="TreeGrafter"/>
</dbReference>
<evidence type="ECO:0000259" key="5">
    <source>
        <dbReference type="SMART" id="SM00563"/>
    </source>
</evidence>
<dbReference type="SUPFAM" id="SSF69593">
    <property type="entry name" value="Glycerol-3-phosphate (1)-acyltransferase"/>
    <property type="match status" value="1"/>
</dbReference>
<accession>A0A4Q2UIH2</accession>
<reference evidence="6 7" key="1">
    <citation type="submission" date="2019-01" db="EMBL/GenBank/DDBJ databases">
        <title>Spirosoma flava sp. nov., a propanil-degrading bacterium isolated from herbicide-contaminated soil.</title>
        <authorList>
            <person name="Zhang L."/>
            <person name="Jiang J.-D."/>
        </authorList>
    </citation>
    <scope>NUCLEOTIDE SEQUENCE [LARGE SCALE GENOMIC DNA]</scope>
    <source>
        <strain evidence="6 7">TY50</strain>
    </source>
</reference>
<dbReference type="Pfam" id="PF01553">
    <property type="entry name" value="Acyltransferase"/>
    <property type="match status" value="1"/>
</dbReference>
<evidence type="ECO:0000313" key="7">
    <source>
        <dbReference type="Proteomes" id="UP000290407"/>
    </source>
</evidence>
<dbReference type="SMART" id="SM00563">
    <property type="entry name" value="PlsC"/>
    <property type="match status" value="1"/>
</dbReference>
<gene>
    <name evidence="6" type="ORF">EQG79_16040</name>
</gene>
<comment type="caution">
    <text evidence="6">The sequence shown here is derived from an EMBL/GenBank/DDBJ whole genome shotgun (WGS) entry which is preliminary data.</text>
</comment>
<sequence length="255" mass="28186">MKKLLDYVLSSIYLLYFGLVLLVFHVLQVGAFHLFGKSAHKTVVDWLNASIAFGWYLTGSRIRFSDVSHLPTDRPIIFVANHQSMFDISPMIWFLRRHTPIFVSKKELAHGIPSISYNLRRSGAALIDRKDPKQAITEIARLAKHIQQTSHSVVIYPEGTRSASGQMRPFATGGLAVLLKRAPASLVVPIAIRGTGHFNPTGIFPLRSFSRLSWTVLPGIEPAGKSVDEVVRQAEEAIAHELNVAVPGTRTGAID</sequence>
<keyword evidence="4" id="KW-1133">Transmembrane helix</keyword>
<keyword evidence="4" id="KW-0812">Transmembrane</keyword>
<keyword evidence="2 6" id="KW-0808">Transferase</keyword>
<dbReference type="EMBL" id="SBLB01000004">
    <property type="protein sequence ID" value="RYC68916.1"/>
    <property type="molecule type" value="Genomic_DNA"/>
</dbReference>
<dbReference type="GO" id="GO:0003841">
    <property type="term" value="F:1-acylglycerol-3-phosphate O-acyltransferase activity"/>
    <property type="evidence" value="ECO:0007669"/>
    <property type="project" value="TreeGrafter"/>
</dbReference>
<proteinExistence type="predicted"/>
<feature type="transmembrane region" description="Helical" evidence="4">
    <location>
        <begin position="12"/>
        <end position="35"/>
    </location>
</feature>
<evidence type="ECO:0000256" key="3">
    <source>
        <dbReference type="ARBA" id="ARBA00023315"/>
    </source>
</evidence>
<dbReference type="Proteomes" id="UP000290407">
    <property type="component" value="Unassembled WGS sequence"/>
</dbReference>
<dbReference type="CDD" id="cd07989">
    <property type="entry name" value="LPLAT_AGPAT-like"/>
    <property type="match status" value="1"/>
</dbReference>
<dbReference type="PANTHER" id="PTHR10434:SF11">
    <property type="entry name" value="1-ACYL-SN-GLYCEROL-3-PHOSPHATE ACYLTRANSFERASE"/>
    <property type="match status" value="1"/>
</dbReference>
<protein>
    <submittedName>
        <fullName evidence="6">1-acyl-sn-glycerol-3-phosphate acyltransferase</fullName>
    </submittedName>
</protein>
<evidence type="ECO:0000256" key="2">
    <source>
        <dbReference type="ARBA" id="ARBA00022679"/>
    </source>
</evidence>
<evidence type="ECO:0000256" key="1">
    <source>
        <dbReference type="ARBA" id="ARBA00005189"/>
    </source>
</evidence>
<dbReference type="RefSeq" id="WP_129602546.1">
    <property type="nucleotide sequence ID" value="NZ_SBLB01000004.1"/>
</dbReference>
<keyword evidence="7" id="KW-1185">Reference proteome</keyword>
<evidence type="ECO:0000256" key="4">
    <source>
        <dbReference type="SAM" id="Phobius"/>
    </source>
</evidence>
<keyword evidence="4" id="KW-0472">Membrane</keyword>
<organism evidence="6 7">
    <name type="scientific">Spirosoma sordidisoli</name>
    <dbReference type="NCBI Taxonomy" id="2502893"/>
    <lineage>
        <taxon>Bacteria</taxon>
        <taxon>Pseudomonadati</taxon>
        <taxon>Bacteroidota</taxon>
        <taxon>Cytophagia</taxon>
        <taxon>Cytophagales</taxon>
        <taxon>Cytophagaceae</taxon>
        <taxon>Spirosoma</taxon>
    </lineage>
</organism>
<dbReference type="AlphaFoldDB" id="A0A4Q2UIH2"/>
<dbReference type="PANTHER" id="PTHR10434">
    <property type="entry name" value="1-ACYL-SN-GLYCEROL-3-PHOSPHATE ACYLTRANSFERASE"/>
    <property type="match status" value="1"/>
</dbReference>
<feature type="domain" description="Phospholipid/glycerol acyltransferase" evidence="5">
    <location>
        <begin position="76"/>
        <end position="195"/>
    </location>
</feature>
<evidence type="ECO:0000313" key="6">
    <source>
        <dbReference type="EMBL" id="RYC68916.1"/>
    </source>
</evidence>
<keyword evidence="3 6" id="KW-0012">Acyltransferase</keyword>
<name>A0A4Q2UIH2_9BACT</name>